<feature type="transmembrane region" description="Helical" evidence="1">
    <location>
        <begin position="12"/>
        <end position="33"/>
    </location>
</feature>
<dbReference type="AlphaFoldDB" id="A0AAU0MF03"/>
<keyword evidence="1" id="KW-1133">Transmembrane helix</keyword>
<evidence type="ECO:0000313" key="2">
    <source>
        <dbReference type="EMBL" id="WOQ68909.1"/>
    </source>
</evidence>
<accession>A0AAU0MF03</accession>
<reference evidence="2 3" key="1">
    <citation type="submission" date="2023-10" db="EMBL/GenBank/DDBJ databases">
        <title>Y20.</title>
        <authorList>
            <person name="Zhang G."/>
            <person name="Ding Y."/>
        </authorList>
    </citation>
    <scope>NUCLEOTIDE SEQUENCE [LARGE SCALE GENOMIC DNA]</scope>
    <source>
        <strain evidence="2 3">Y20</strain>
    </source>
</reference>
<dbReference type="KEGG" id="mliy:RYJ27_09330"/>
<evidence type="ECO:0008006" key="4">
    <source>
        <dbReference type="Google" id="ProtNLM"/>
    </source>
</evidence>
<name>A0AAU0MF03_9MICO</name>
<evidence type="ECO:0000313" key="3">
    <source>
        <dbReference type="Proteomes" id="UP001329313"/>
    </source>
</evidence>
<evidence type="ECO:0000256" key="1">
    <source>
        <dbReference type="SAM" id="Phobius"/>
    </source>
</evidence>
<dbReference type="EMBL" id="CP137080">
    <property type="protein sequence ID" value="WOQ68909.1"/>
    <property type="molecule type" value="Genomic_DNA"/>
</dbReference>
<gene>
    <name evidence="2" type="ORF">RYJ27_09330</name>
</gene>
<feature type="transmembrane region" description="Helical" evidence="1">
    <location>
        <begin position="104"/>
        <end position="129"/>
    </location>
</feature>
<proteinExistence type="predicted"/>
<protein>
    <recommendedName>
        <fullName evidence="4">Leucyl-tRNA synthetase</fullName>
    </recommendedName>
</protein>
<dbReference type="Proteomes" id="UP001329313">
    <property type="component" value="Chromosome"/>
</dbReference>
<keyword evidence="1" id="KW-0472">Membrane</keyword>
<dbReference type="RefSeq" id="WP_330170048.1">
    <property type="nucleotide sequence ID" value="NZ_CP137080.1"/>
</dbReference>
<keyword evidence="3" id="KW-1185">Reference proteome</keyword>
<sequence>MGDTVGLIAEIFTWIGAGLGVGLLLVALIARLADGDWVAVRAVVEQTDHGPVVRWFDDDGNVNEAPLGAADVRHIGSRDMADIHYRRGWRNKMRIEASSHAVRFLVRLGLLMLGVGLAAFVIGWIPLIIERW</sequence>
<organism evidence="2 3">
    <name type="scientific">Microbacterium limosum</name>
    <dbReference type="NCBI Taxonomy" id="3079935"/>
    <lineage>
        <taxon>Bacteria</taxon>
        <taxon>Bacillati</taxon>
        <taxon>Actinomycetota</taxon>
        <taxon>Actinomycetes</taxon>
        <taxon>Micrococcales</taxon>
        <taxon>Microbacteriaceae</taxon>
        <taxon>Microbacterium</taxon>
    </lineage>
</organism>
<keyword evidence="1" id="KW-0812">Transmembrane</keyword>